<feature type="transmembrane region" description="Helical" evidence="5">
    <location>
        <begin position="42"/>
        <end position="61"/>
    </location>
</feature>
<dbReference type="PANTHER" id="PTHR37422:SF13">
    <property type="entry name" value="LIPOPOLYSACCHARIDE BIOSYNTHESIS PROTEIN PA4999-RELATED"/>
    <property type="match status" value="1"/>
</dbReference>
<feature type="transmembrane region" description="Helical" evidence="5">
    <location>
        <begin position="97"/>
        <end position="115"/>
    </location>
</feature>
<feature type="transmembrane region" description="Helical" evidence="5">
    <location>
        <begin position="321"/>
        <end position="342"/>
    </location>
</feature>
<organism evidence="7 8">
    <name type="scientific">Pseudonocardia petroleophila</name>
    <dbReference type="NCBI Taxonomy" id="37331"/>
    <lineage>
        <taxon>Bacteria</taxon>
        <taxon>Bacillati</taxon>
        <taxon>Actinomycetota</taxon>
        <taxon>Actinomycetes</taxon>
        <taxon>Pseudonocardiales</taxon>
        <taxon>Pseudonocardiaceae</taxon>
        <taxon>Pseudonocardia</taxon>
    </lineage>
</organism>
<dbReference type="PANTHER" id="PTHR37422">
    <property type="entry name" value="TEICHURONIC ACID BIOSYNTHESIS PROTEIN TUAE"/>
    <property type="match status" value="1"/>
</dbReference>
<feature type="transmembrane region" description="Helical" evidence="5">
    <location>
        <begin position="73"/>
        <end position="91"/>
    </location>
</feature>
<evidence type="ECO:0000256" key="5">
    <source>
        <dbReference type="SAM" id="Phobius"/>
    </source>
</evidence>
<evidence type="ECO:0000313" key="7">
    <source>
        <dbReference type="EMBL" id="QNG55046.1"/>
    </source>
</evidence>
<feature type="transmembrane region" description="Helical" evidence="5">
    <location>
        <begin position="239"/>
        <end position="262"/>
    </location>
</feature>
<protein>
    <submittedName>
        <fullName evidence="7">O-antigen ligase family protein</fullName>
    </submittedName>
</protein>
<evidence type="ECO:0000256" key="1">
    <source>
        <dbReference type="ARBA" id="ARBA00004141"/>
    </source>
</evidence>
<keyword evidence="7" id="KW-0436">Ligase</keyword>
<keyword evidence="8" id="KW-1185">Reference proteome</keyword>
<feature type="transmembrane region" description="Helical" evidence="5">
    <location>
        <begin position="373"/>
        <end position="392"/>
    </location>
</feature>
<evidence type="ECO:0000256" key="2">
    <source>
        <dbReference type="ARBA" id="ARBA00022692"/>
    </source>
</evidence>
<dbReference type="RefSeq" id="WP_185721844.1">
    <property type="nucleotide sequence ID" value="NZ_BAAAWI010000001.1"/>
</dbReference>
<dbReference type="KEGG" id="ppel:H6H00_14950"/>
<dbReference type="InterPro" id="IPR007016">
    <property type="entry name" value="O-antigen_ligase-rel_domated"/>
</dbReference>
<dbReference type="InterPro" id="IPR051533">
    <property type="entry name" value="WaaL-like"/>
</dbReference>
<feature type="transmembrane region" description="Helical" evidence="5">
    <location>
        <begin position="194"/>
        <end position="209"/>
    </location>
</feature>
<keyword evidence="4 5" id="KW-0472">Membrane</keyword>
<feature type="transmembrane region" description="Helical" evidence="5">
    <location>
        <begin position="127"/>
        <end position="150"/>
    </location>
</feature>
<dbReference type="Pfam" id="PF04932">
    <property type="entry name" value="Wzy_C"/>
    <property type="match status" value="1"/>
</dbReference>
<evidence type="ECO:0000259" key="6">
    <source>
        <dbReference type="Pfam" id="PF04932"/>
    </source>
</evidence>
<keyword evidence="2 5" id="KW-0812">Transmembrane</keyword>
<gene>
    <name evidence="7" type="ORF">H6H00_14950</name>
</gene>
<dbReference type="GO" id="GO:0016020">
    <property type="term" value="C:membrane"/>
    <property type="evidence" value="ECO:0007669"/>
    <property type="project" value="UniProtKB-SubCell"/>
</dbReference>
<dbReference type="AlphaFoldDB" id="A0A7G7MQI5"/>
<sequence>MTATTTDDVAPPRLLGVVWMLLVVNVLGFLPSSGTVIPLPKAAGQVITMGALAVAFGLALLVNPRIRVRPSAYLLLLAALALVAVASSLLLESGAGSLLRTARLVVFVATLWLLCRWWRSDLALVRIHLRALCAVLLVVALGILVTPGPAFSGPGGRLVGALWPIPAPQVGQYCAVATGLALLMGIAGRLSRRDVLLVAVPAVAMLLLSHTRTALAGLVVGLLVAVLSMVRTDGRARRALLGATAVGGVGAVLLGDTVLTWLQRGQDASELTSLTGRQKVWDALLAADRTPWEHLFGIGLTDKSFNGLAIDSSWLSTYQELGVVGVTITAAVLLVLLGVALLRPPGPARACALFLVVYCAVASYTEVGLGDASAYLLHLAVAASLLVAPAPVRAPVGREVAA</sequence>
<keyword evidence="3 5" id="KW-1133">Transmembrane helix</keyword>
<feature type="transmembrane region" description="Helical" evidence="5">
    <location>
        <begin position="170"/>
        <end position="187"/>
    </location>
</feature>
<name>A0A7G7MQI5_9PSEU</name>
<accession>A0A7G7MQI5</accession>
<reference evidence="7 8" key="1">
    <citation type="submission" date="2020-08" db="EMBL/GenBank/DDBJ databases">
        <authorList>
            <person name="Mo P."/>
        </authorList>
    </citation>
    <scope>NUCLEOTIDE SEQUENCE [LARGE SCALE GENOMIC DNA]</scope>
    <source>
        <strain evidence="7 8">CGMCC 4.1532</strain>
    </source>
</reference>
<dbReference type="Proteomes" id="UP000515728">
    <property type="component" value="Chromosome"/>
</dbReference>
<evidence type="ECO:0000313" key="8">
    <source>
        <dbReference type="Proteomes" id="UP000515728"/>
    </source>
</evidence>
<feature type="transmembrane region" description="Helical" evidence="5">
    <location>
        <begin position="215"/>
        <end position="232"/>
    </location>
</feature>
<feature type="domain" description="O-antigen ligase-related" evidence="6">
    <location>
        <begin position="198"/>
        <end position="306"/>
    </location>
</feature>
<comment type="subcellular location">
    <subcellularLocation>
        <location evidence="1">Membrane</location>
        <topology evidence="1">Multi-pass membrane protein</topology>
    </subcellularLocation>
</comment>
<evidence type="ECO:0000256" key="4">
    <source>
        <dbReference type="ARBA" id="ARBA00023136"/>
    </source>
</evidence>
<feature type="transmembrane region" description="Helical" evidence="5">
    <location>
        <begin position="12"/>
        <end position="30"/>
    </location>
</feature>
<evidence type="ECO:0000256" key="3">
    <source>
        <dbReference type="ARBA" id="ARBA00022989"/>
    </source>
</evidence>
<proteinExistence type="predicted"/>
<dbReference type="GO" id="GO:0016874">
    <property type="term" value="F:ligase activity"/>
    <property type="evidence" value="ECO:0007669"/>
    <property type="project" value="UniProtKB-KW"/>
</dbReference>
<dbReference type="EMBL" id="CP060131">
    <property type="protein sequence ID" value="QNG55046.1"/>
    <property type="molecule type" value="Genomic_DNA"/>
</dbReference>
<feature type="transmembrane region" description="Helical" evidence="5">
    <location>
        <begin position="349"/>
        <end position="367"/>
    </location>
</feature>